<dbReference type="PRINTS" id="PR00105">
    <property type="entry name" value="C5METTRFRASE"/>
</dbReference>
<dbReference type="GO" id="GO:0009307">
    <property type="term" value="P:DNA restriction-modification system"/>
    <property type="evidence" value="ECO:0007669"/>
    <property type="project" value="UniProtKB-KW"/>
</dbReference>
<dbReference type="PROSITE" id="PS00094">
    <property type="entry name" value="C5_MTASE_1"/>
    <property type="match status" value="1"/>
</dbReference>
<feature type="region of interest" description="Disordered" evidence="9">
    <location>
        <begin position="657"/>
        <end position="683"/>
    </location>
</feature>
<dbReference type="PANTHER" id="PTHR10629:SF52">
    <property type="entry name" value="DNA (CYTOSINE-5)-METHYLTRANSFERASE 1"/>
    <property type="match status" value="1"/>
</dbReference>
<reference evidence="10 11" key="1">
    <citation type="submission" date="2018-07" db="EMBL/GenBank/DDBJ databases">
        <title>Genomic Encyclopedia of Type Strains, Phase IV (KMG-IV): sequencing the most valuable type-strain genomes for metagenomic binning, comparative biology and taxonomic classification.</title>
        <authorList>
            <person name="Goeker M."/>
        </authorList>
    </citation>
    <scope>NUCLEOTIDE SEQUENCE [LARGE SCALE GENOMIC DNA]</scope>
    <source>
        <strain evidence="10 11">DSM 25528</strain>
    </source>
</reference>
<dbReference type="Pfam" id="PF00145">
    <property type="entry name" value="DNA_methylase"/>
    <property type="match status" value="1"/>
</dbReference>
<keyword evidence="4" id="KW-0680">Restriction system</keyword>
<dbReference type="RefSeq" id="WP_114363018.1">
    <property type="nucleotide sequence ID" value="NZ_QPIX01000005.1"/>
</dbReference>
<dbReference type="GO" id="GO:0003886">
    <property type="term" value="F:DNA (cytosine-5-)-methyltransferase activity"/>
    <property type="evidence" value="ECO:0007669"/>
    <property type="project" value="UniProtKB-EC"/>
</dbReference>
<dbReference type="AlphaFoldDB" id="A0A6I7HMU5"/>
<keyword evidence="2 6" id="KW-0808">Transferase</keyword>
<dbReference type="InterPro" id="IPR029063">
    <property type="entry name" value="SAM-dependent_MTases_sf"/>
</dbReference>
<dbReference type="EC" id="2.1.1.37" evidence="8"/>
<evidence type="ECO:0000256" key="3">
    <source>
        <dbReference type="ARBA" id="ARBA00022691"/>
    </source>
</evidence>
<dbReference type="InterPro" id="IPR018117">
    <property type="entry name" value="C5_DNA_meth_AS"/>
</dbReference>
<comment type="caution">
    <text evidence="10">The sequence shown here is derived from an EMBL/GenBank/DDBJ whole genome shotgun (WGS) entry which is preliminary data.</text>
</comment>
<gene>
    <name evidence="10" type="ORF">DFR48_1053</name>
</gene>
<name>A0A6I7HMU5_9HYPH</name>
<evidence type="ECO:0000313" key="11">
    <source>
        <dbReference type="Proteomes" id="UP000252582"/>
    </source>
</evidence>
<dbReference type="NCBIfam" id="TIGR00675">
    <property type="entry name" value="dcm"/>
    <property type="match status" value="1"/>
</dbReference>
<dbReference type="InterPro" id="IPR050390">
    <property type="entry name" value="C5-Methyltransferase"/>
</dbReference>
<dbReference type="Gene3D" id="3.90.120.10">
    <property type="entry name" value="DNA Methylase, subunit A, domain 2"/>
    <property type="match status" value="1"/>
</dbReference>
<dbReference type="Proteomes" id="UP000252582">
    <property type="component" value="Unassembled WGS sequence"/>
</dbReference>
<dbReference type="SUPFAM" id="SSF53335">
    <property type="entry name" value="S-adenosyl-L-methionine-dependent methyltransferases"/>
    <property type="match status" value="1"/>
</dbReference>
<evidence type="ECO:0000313" key="10">
    <source>
        <dbReference type="EMBL" id="RCW24666.1"/>
    </source>
</evidence>
<accession>A0A6I7HMU5</accession>
<keyword evidence="3 6" id="KW-0949">S-adenosyl-L-methionine</keyword>
<keyword evidence="1 6" id="KW-0489">Methyltransferase</keyword>
<sequence>MARKGKNKPVLDDTQAKAMGQAKREILKVHAEIGGRFFKLGKLIEELAHVAPEIDLREFLSTECAIDRAEANTLLRFGEIFRGREETIAKVYLPPSALMAIAHADAATRIEAFTRIDAGLRLDADDVDALKTDLRRMSRSYDENRRDDRLSALEDRAAQTARLTARTLERRVDGLLDMIHEFFEEHLLVPEGWGAYEYVVDIESAGYKASHARIRSEAAAAFDEFEQVYGRQHLPGHEWRSALARGDELGPGLAKAHLSLKSFAAGRFGEPMGFDFQTDESHTIGFDIWEGLVFLSPDTKQIGSLWKDPVAQPPFRLNCVEICAGAGGQSIGLHAAGFDPVALYENDDDAAATLRRNWYRWKVIRKDVRNESFVRYRGVDLVAGGIPCQPYSQGGDGLGKMDDRDLLNEAVRVVREARPKAFFFENVPGFMFDRHSDHRARALAAFRDLGYEVTIQKLEGKDFGIGQARTRIVIIGFADGLLHRFNMPRAVDASTVNILEDLLMVHRTPPEARPRNGETGDGYSVEQKRFDEWADHWIARYGQRYTPTIAGIANGAQDNTAKAWAAAGFDVRKLVDGPPTPADVTGIDYLPRLTIQMLQRLQNFPDEWAFSGDRSQQIRQIANAFPPRLARSIGQAIYTALTGVTFDRKTLMASPLPRGSIGASPPKINLNAGRDVPDDGVPSETWKTRFKRGVAVPGDGWPEGVPYPGERTWDA</sequence>
<evidence type="ECO:0000256" key="4">
    <source>
        <dbReference type="ARBA" id="ARBA00022747"/>
    </source>
</evidence>
<dbReference type="EMBL" id="QPIX01000005">
    <property type="protein sequence ID" value="RCW24666.1"/>
    <property type="molecule type" value="Genomic_DNA"/>
</dbReference>
<dbReference type="Gene3D" id="3.40.50.150">
    <property type="entry name" value="Vaccinia Virus protein VP39"/>
    <property type="match status" value="1"/>
</dbReference>
<proteinExistence type="inferred from homology"/>
<evidence type="ECO:0000256" key="8">
    <source>
        <dbReference type="RuleBase" id="RU000417"/>
    </source>
</evidence>
<dbReference type="InterPro" id="IPR001525">
    <property type="entry name" value="C5_MeTfrase"/>
</dbReference>
<dbReference type="GO" id="GO:0032259">
    <property type="term" value="P:methylation"/>
    <property type="evidence" value="ECO:0007669"/>
    <property type="project" value="UniProtKB-KW"/>
</dbReference>
<evidence type="ECO:0000256" key="6">
    <source>
        <dbReference type="PROSITE-ProRule" id="PRU01016"/>
    </source>
</evidence>
<evidence type="ECO:0000256" key="7">
    <source>
        <dbReference type="RuleBase" id="RU000416"/>
    </source>
</evidence>
<evidence type="ECO:0000256" key="2">
    <source>
        <dbReference type="ARBA" id="ARBA00022679"/>
    </source>
</evidence>
<evidence type="ECO:0000256" key="9">
    <source>
        <dbReference type="SAM" id="MobiDB-lite"/>
    </source>
</evidence>
<feature type="active site" evidence="6">
    <location>
        <position position="388"/>
    </location>
</feature>
<evidence type="ECO:0000256" key="1">
    <source>
        <dbReference type="ARBA" id="ARBA00022603"/>
    </source>
</evidence>
<dbReference type="PROSITE" id="PS51679">
    <property type="entry name" value="SAM_MT_C5"/>
    <property type="match status" value="1"/>
</dbReference>
<protein>
    <recommendedName>
        <fullName evidence="8">Cytosine-specific methyltransferase</fullName>
        <ecNumber evidence="8">2.1.1.37</ecNumber>
    </recommendedName>
</protein>
<comment type="similarity">
    <text evidence="6 7">Belongs to the class I-like SAM-binding methyltransferase superfamily. C5-methyltransferase family.</text>
</comment>
<organism evidence="10 11">
    <name type="scientific">Ciceribacter lividus</name>
    <dbReference type="NCBI Taxonomy" id="1197950"/>
    <lineage>
        <taxon>Bacteria</taxon>
        <taxon>Pseudomonadati</taxon>
        <taxon>Pseudomonadota</taxon>
        <taxon>Alphaproteobacteria</taxon>
        <taxon>Hyphomicrobiales</taxon>
        <taxon>Rhizobiaceae</taxon>
        <taxon>Ciceribacter</taxon>
    </lineage>
</organism>
<keyword evidence="11" id="KW-1185">Reference proteome</keyword>
<comment type="catalytic activity">
    <reaction evidence="5 8">
        <text>a 2'-deoxycytidine in DNA + S-adenosyl-L-methionine = a 5-methyl-2'-deoxycytidine in DNA + S-adenosyl-L-homocysteine + H(+)</text>
        <dbReference type="Rhea" id="RHEA:13681"/>
        <dbReference type="Rhea" id="RHEA-COMP:11369"/>
        <dbReference type="Rhea" id="RHEA-COMP:11370"/>
        <dbReference type="ChEBI" id="CHEBI:15378"/>
        <dbReference type="ChEBI" id="CHEBI:57856"/>
        <dbReference type="ChEBI" id="CHEBI:59789"/>
        <dbReference type="ChEBI" id="CHEBI:85452"/>
        <dbReference type="ChEBI" id="CHEBI:85454"/>
        <dbReference type="EC" id="2.1.1.37"/>
    </reaction>
</comment>
<dbReference type="PANTHER" id="PTHR10629">
    <property type="entry name" value="CYTOSINE-SPECIFIC METHYLTRANSFERASE"/>
    <property type="match status" value="1"/>
</dbReference>
<evidence type="ECO:0000256" key="5">
    <source>
        <dbReference type="ARBA" id="ARBA00047422"/>
    </source>
</evidence>